<dbReference type="SUPFAM" id="SSF47353">
    <property type="entry name" value="Retrovirus capsid dimerization domain-like"/>
    <property type="match status" value="1"/>
</dbReference>
<keyword evidence="1" id="KW-0175">Coiled coil</keyword>
<protein>
    <submittedName>
        <fullName evidence="3">Uncharacterized protein</fullName>
    </submittedName>
</protein>
<accession>A0AAV4APR6</accession>
<sequence>MADDYERFLAIGKELGIKGEILHKFVEEKVDKCTKERKEKETIDREERKLEREAKIRLNELERDREQAIAANPATREIKSEDSKRTNLSKLPKLPNFNPSIDALDAYITRFETLADQAEWNEDEKFIALSNLITGDSLQVLHNLPQEKKNYNGLKNALFIRFQYTEEGFRKRFKSFKPADGVDFATFVNSLRTYRDKYLESAKVEKGNYEQIADLMLKEQIFDVINEDLATFLKERDTSSIANIIDQAEKFVKAHPNVKLSKNQHSLAAVARPFSNGHNSRNCGYEPRRQSGYQEQNRFNSYDHGYSRGKPFAYRQNHRGVRQPRRENNYRRG</sequence>
<evidence type="ECO:0000256" key="1">
    <source>
        <dbReference type="SAM" id="Coils"/>
    </source>
</evidence>
<organism evidence="3 4">
    <name type="scientific">Plakobranchus ocellatus</name>
    <dbReference type="NCBI Taxonomy" id="259542"/>
    <lineage>
        <taxon>Eukaryota</taxon>
        <taxon>Metazoa</taxon>
        <taxon>Spiralia</taxon>
        <taxon>Lophotrochozoa</taxon>
        <taxon>Mollusca</taxon>
        <taxon>Gastropoda</taxon>
        <taxon>Heterobranchia</taxon>
        <taxon>Euthyneura</taxon>
        <taxon>Panpulmonata</taxon>
        <taxon>Sacoglossa</taxon>
        <taxon>Placobranchoidea</taxon>
        <taxon>Plakobranchidae</taxon>
        <taxon>Plakobranchus</taxon>
    </lineage>
</organism>
<evidence type="ECO:0000256" key="2">
    <source>
        <dbReference type="SAM" id="MobiDB-lite"/>
    </source>
</evidence>
<evidence type="ECO:0000313" key="4">
    <source>
        <dbReference type="Proteomes" id="UP000735302"/>
    </source>
</evidence>
<dbReference type="AlphaFoldDB" id="A0AAV4APR6"/>
<dbReference type="Proteomes" id="UP000735302">
    <property type="component" value="Unassembled WGS sequence"/>
</dbReference>
<feature type="compositionally biased region" description="Polar residues" evidence="2">
    <location>
        <begin position="291"/>
        <end position="300"/>
    </location>
</feature>
<evidence type="ECO:0000313" key="3">
    <source>
        <dbReference type="EMBL" id="GFO08865.1"/>
    </source>
</evidence>
<dbReference type="Gene3D" id="1.10.4020.10">
    <property type="entry name" value="DNA breaking-rejoining enzymes"/>
    <property type="match status" value="1"/>
</dbReference>
<feature type="coiled-coil region" evidence="1">
    <location>
        <begin position="33"/>
        <end position="71"/>
    </location>
</feature>
<keyword evidence="4" id="KW-1185">Reference proteome</keyword>
<dbReference type="InterPro" id="IPR038269">
    <property type="entry name" value="SCAN_sf"/>
</dbReference>
<name>A0AAV4APR6_9GAST</name>
<gene>
    <name evidence="3" type="ORF">PoB_003537000</name>
</gene>
<comment type="caution">
    <text evidence="3">The sequence shown here is derived from an EMBL/GenBank/DDBJ whole genome shotgun (WGS) entry which is preliminary data.</text>
</comment>
<dbReference type="EMBL" id="BLXT01004003">
    <property type="protein sequence ID" value="GFO08865.1"/>
    <property type="molecule type" value="Genomic_DNA"/>
</dbReference>
<proteinExistence type="predicted"/>
<dbReference type="PANTHER" id="PTHR46888:SF1">
    <property type="entry name" value="RIBONUCLEASE H"/>
    <property type="match status" value="1"/>
</dbReference>
<reference evidence="3 4" key="1">
    <citation type="journal article" date="2021" name="Elife">
        <title>Chloroplast acquisition without the gene transfer in kleptoplastic sea slugs, Plakobranchus ocellatus.</title>
        <authorList>
            <person name="Maeda T."/>
            <person name="Takahashi S."/>
            <person name="Yoshida T."/>
            <person name="Shimamura S."/>
            <person name="Takaki Y."/>
            <person name="Nagai Y."/>
            <person name="Toyoda A."/>
            <person name="Suzuki Y."/>
            <person name="Arimoto A."/>
            <person name="Ishii H."/>
            <person name="Satoh N."/>
            <person name="Nishiyama T."/>
            <person name="Hasebe M."/>
            <person name="Maruyama T."/>
            <person name="Minagawa J."/>
            <person name="Obokata J."/>
            <person name="Shigenobu S."/>
        </authorList>
    </citation>
    <scope>NUCLEOTIDE SEQUENCE [LARGE SCALE GENOMIC DNA]</scope>
</reference>
<feature type="region of interest" description="Disordered" evidence="2">
    <location>
        <begin position="278"/>
        <end position="333"/>
    </location>
</feature>
<feature type="compositionally biased region" description="Basic and acidic residues" evidence="2">
    <location>
        <begin position="324"/>
        <end position="333"/>
    </location>
</feature>
<dbReference type="PANTHER" id="PTHR46888">
    <property type="entry name" value="ZINC KNUCKLE DOMAINCONTAINING PROTEIN-RELATED"/>
    <property type="match status" value="1"/>
</dbReference>